<evidence type="ECO:0000259" key="13">
    <source>
        <dbReference type="Pfam" id="PF26002"/>
    </source>
</evidence>
<evidence type="ECO:0000256" key="9">
    <source>
        <dbReference type="RuleBase" id="RU365093"/>
    </source>
</evidence>
<reference evidence="14 15" key="1">
    <citation type="submission" date="2019-06" db="EMBL/GenBank/DDBJ databases">
        <title>Whole genome sequence for Rhodospirillaceae sp. R148.</title>
        <authorList>
            <person name="Wang G."/>
        </authorList>
    </citation>
    <scope>NUCLEOTIDE SEQUENCE [LARGE SCALE GENOMIC DNA]</scope>
    <source>
        <strain evidence="14 15">R148</strain>
    </source>
</reference>
<evidence type="ECO:0000256" key="8">
    <source>
        <dbReference type="ARBA" id="ARBA00023136"/>
    </source>
</evidence>
<dbReference type="InterPro" id="IPR058982">
    <property type="entry name" value="Beta-barrel_AprE"/>
</dbReference>
<dbReference type="NCBIfam" id="TIGR01843">
    <property type="entry name" value="type_I_hlyD"/>
    <property type="match status" value="1"/>
</dbReference>
<sequence>MLEGYRTLDPANLRAGPFDAPPTGQHTRSSLRRHLLIGLAVTTVLIGGVGGWSALASISSAVIASGKVVVESNSKLVQHAEGGIVGEIAVRDGDRVEAGDLLVRLDGTATKANLAIITKQMNELETRRSRLIAERDDKTELVFPESLQKQAQANGEFDSLEGERKLFQARLATLSGQREQLQERITQTHDEIAGLTAQRTAKAREIALTEKELELLSGLREKKLVPVTQYMALEREAAKVQGEHGQLTAEIARTEGRISETQLQVLQLDKEFRETVLGELRAVEAELAELAERRVAALDQLRRLEIQAPQSGAVHQLAIHTRGGVITPGEALMQIVPQDDALIVEARVAPADIDQVQSGQHAVIHFTAFNQRTTPQLDATLYSVAADLSEDERSGDQYFLARLRLSEAELARLDALKLSPGMPAEVFIQTGARSALSYLVKPFEDQLSRAFREE</sequence>
<keyword evidence="5 9" id="KW-0997">Cell inner membrane</keyword>
<name>A0A545TYV1_9PROT</name>
<dbReference type="GO" id="GO:0015031">
    <property type="term" value="P:protein transport"/>
    <property type="evidence" value="ECO:0007669"/>
    <property type="project" value="InterPro"/>
</dbReference>
<comment type="subcellular location">
    <subcellularLocation>
        <location evidence="1 9">Cell inner membrane</location>
        <topology evidence="1 9">Single-pass membrane protein</topology>
    </subcellularLocation>
</comment>
<dbReference type="AlphaFoldDB" id="A0A545TYV1"/>
<keyword evidence="6 9" id="KW-0812">Transmembrane</keyword>
<evidence type="ECO:0000256" key="2">
    <source>
        <dbReference type="ARBA" id="ARBA00009477"/>
    </source>
</evidence>
<dbReference type="Gene3D" id="2.40.50.100">
    <property type="match status" value="1"/>
</dbReference>
<evidence type="ECO:0000256" key="3">
    <source>
        <dbReference type="ARBA" id="ARBA00022448"/>
    </source>
</evidence>
<dbReference type="Gene3D" id="2.40.30.170">
    <property type="match status" value="1"/>
</dbReference>
<feature type="coiled-coil region" evidence="10">
    <location>
        <begin position="114"/>
        <end position="198"/>
    </location>
</feature>
<dbReference type="GO" id="GO:0005886">
    <property type="term" value="C:plasma membrane"/>
    <property type="evidence" value="ECO:0007669"/>
    <property type="project" value="UniProtKB-SubCell"/>
</dbReference>
<dbReference type="OrthoDB" id="9810980at2"/>
<keyword evidence="8 9" id="KW-0472">Membrane</keyword>
<evidence type="ECO:0000259" key="12">
    <source>
        <dbReference type="Pfam" id="PF25994"/>
    </source>
</evidence>
<dbReference type="Proteomes" id="UP000315252">
    <property type="component" value="Unassembled WGS sequence"/>
</dbReference>
<organism evidence="14 15">
    <name type="scientific">Denitrobaculum tricleocarpae</name>
    <dbReference type="NCBI Taxonomy" id="2591009"/>
    <lineage>
        <taxon>Bacteria</taxon>
        <taxon>Pseudomonadati</taxon>
        <taxon>Pseudomonadota</taxon>
        <taxon>Alphaproteobacteria</taxon>
        <taxon>Rhodospirillales</taxon>
        <taxon>Rhodospirillaceae</taxon>
        <taxon>Denitrobaculum</taxon>
    </lineage>
</organism>
<evidence type="ECO:0000256" key="6">
    <source>
        <dbReference type="ARBA" id="ARBA00022692"/>
    </source>
</evidence>
<dbReference type="PANTHER" id="PTHR30386:SF17">
    <property type="entry name" value="ALKALINE PROTEASE SECRETION PROTEIN APRE"/>
    <property type="match status" value="1"/>
</dbReference>
<dbReference type="PRINTS" id="PR01490">
    <property type="entry name" value="RTXTOXIND"/>
</dbReference>
<accession>A0A545TYV1</accession>
<dbReference type="Pfam" id="PF25994">
    <property type="entry name" value="HH_AprE"/>
    <property type="match status" value="1"/>
</dbReference>
<feature type="coiled-coil region" evidence="10">
    <location>
        <begin position="230"/>
        <end position="307"/>
    </location>
</feature>
<protein>
    <recommendedName>
        <fullName evidence="9">Membrane fusion protein (MFP) family protein</fullName>
    </recommendedName>
</protein>
<dbReference type="Gene3D" id="1.10.287.1490">
    <property type="match status" value="1"/>
</dbReference>
<evidence type="ECO:0000256" key="5">
    <source>
        <dbReference type="ARBA" id="ARBA00022519"/>
    </source>
</evidence>
<evidence type="ECO:0000256" key="11">
    <source>
        <dbReference type="SAM" id="MobiDB-lite"/>
    </source>
</evidence>
<dbReference type="InterPro" id="IPR058781">
    <property type="entry name" value="HH_AprE-like"/>
</dbReference>
<keyword evidence="3 9" id="KW-0813">Transport</keyword>
<keyword evidence="7 9" id="KW-1133">Transmembrane helix</keyword>
<evidence type="ECO:0000256" key="7">
    <source>
        <dbReference type="ARBA" id="ARBA00022989"/>
    </source>
</evidence>
<dbReference type="EMBL" id="VHSH01000002">
    <property type="protein sequence ID" value="TQV82374.1"/>
    <property type="molecule type" value="Genomic_DNA"/>
</dbReference>
<proteinExistence type="inferred from homology"/>
<dbReference type="Pfam" id="PF26002">
    <property type="entry name" value="Beta-barrel_AprE"/>
    <property type="match status" value="1"/>
</dbReference>
<dbReference type="InterPro" id="IPR050739">
    <property type="entry name" value="MFP"/>
</dbReference>
<keyword evidence="10" id="KW-0175">Coiled coil</keyword>
<comment type="caution">
    <text evidence="14">The sequence shown here is derived from an EMBL/GenBank/DDBJ whole genome shotgun (WGS) entry which is preliminary data.</text>
</comment>
<feature type="domain" description="AprE-like long alpha-helical hairpin" evidence="12">
    <location>
        <begin position="111"/>
        <end position="300"/>
    </location>
</feature>
<evidence type="ECO:0000256" key="10">
    <source>
        <dbReference type="SAM" id="Coils"/>
    </source>
</evidence>
<comment type="similarity">
    <text evidence="2 9">Belongs to the membrane fusion protein (MFP) (TC 8.A.1) family.</text>
</comment>
<keyword evidence="4 9" id="KW-1003">Cell membrane</keyword>
<evidence type="ECO:0000313" key="15">
    <source>
        <dbReference type="Proteomes" id="UP000315252"/>
    </source>
</evidence>
<evidence type="ECO:0000256" key="1">
    <source>
        <dbReference type="ARBA" id="ARBA00004377"/>
    </source>
</evidence>
<dbReference type="InterPro" id="IPR010129">
    <property type="entry name" value="T1SS_HlyD"/>
</dbReference>
<keyword evidence="15" id="KW-1185">Reference proteome</keyword>
<gene>
    <name evidence="14" type="ORF">FKG95_07740</name>
</gene>
<feature type="domain" description="AprE-like beta-barrel" evidence="13">
    <location>
        <begin position="342"/>
        <end position="431"/>
    </location>
</feature>
<feature type="transmembrane region" description="Helical" evidence="9">
    <location>
        <begin position="35"/>
        <end position="55"/>
    </location>
</feature>
<feature type="region of interest" description="Disordered" evidence="11">
    <location>
        <begin position="1"/>
        <end position="26"/>
    </location>
</feature>
<evidence type="ECO:0000256" key="4">
    <source>
        <dbReference type="ARBA" id="ARBA00022475"/>
    </source>
</evidence>
<dbReference type="PANTHER" id="PTHR30386">
    <property type="entry name" value="MEMBRANE FUSION SUBUNIT OF EMRAB-TOLC MULTIDRUG EFFLUX PUMP"/>
    <property type="match status" value="1"/>
</dbReference>
<evidence type="ECO:0000313" key="14">
    <source>
        <dbReference type="EMBL" id="TQV82374.1"/>
    </source>
</evidence>